<keyword evidence="7" id="KW-1133">Transmembrane helix</keyword>
<feature type="signal peptide" evidence="12">
    <location>
        <begin position="1"/>
        <end position="27"/>
    </location>
</feature>
<evidence type="ECO:0000256" key="1">
    <source>
        <dbReference type="ARBA" id="ARBA00004479"/>
    </source>
</evidence>
<dbReference type="PANTHER" id="PTHR33021:SF441">
    <property type="entry name" value="OS03G0791366 PROTEIN"/>
    <property type="match status" value="1"/>
</dbReference>
<feature type="chain" id="PRO_5002352144" description="Phytocyanin domain-containing protein" evidence="12">
    <location>
        <begin position="28"/>
        <end position="172"/>
    </location>
</feature>
<dbReference type="STRING" id="40148.A0A0D9ZE88"/>
<feature type="domain" description="Phytocyanin" evidence="13">
    <location>
        <begin position="28"/>
        <end position="127"/>
    </location>
</feature>
<dbReference type="InterPro" id="IPR008972">
    <property type="entry name" value="Cupredoxin"/>
</dbReference>
<dbReference type="PANTHER" id="PTHR33021">
    <property type="entry name" value="BLUE COPPER PROTEIN"/>
    <property type="match status" value="1"/>
</dbReference>
<evidence type="ECO:0000256" key="6">
    <source>
        <dbReference type="ARBA" id="ARBA00022982"/>
    </source>
</evidence>
<dbReference type="EnsemblPlants" id="OGLUM03G36670.1">
    <property type="protein sequence ID" value="OGLUM03G36670.1"/>
    <property type="gene ID" value="OGLUM03G36670"/>
</dbReference>
<keyword evidence="8" id="KW-0186">Copper</keyword>
<dbReference type="HOGENOM" id="CLU_058719_4_0_1"/>
<dbReference type="Gramene" id="OGLUM03G36670.1">
    <property type="protein sequence ID" value="OGLUM03G36670.1"/>
    <property type="gene ID" value="OGLUM03G36670"/>
</dbReference>
<evidence type="ECO:0000256" key="5">
    <source>
        <dbReference type="ARBA" id="ARBA00022729"/>
    </source>
</evidence>
<keyword evidence="3" id="KW-0812">Transmembrane</keyword>
<evidence type="ECO:0000256" key="9">
    <source>
        <dbReference type="ARBA" id="ARBA00023136"/>
    </source>
</evidence>
<keyword evidence="4" id="KW-0479">Metal-binding</keyword>
<evidence type="ECO:0000256" key="3">
    <source>
        <dbReference type="ARBA" id="ARBA00022692"/>
    </source>
</evidence>
<keyword evidence="10" id="KW-1015">Disulfide bond</keyword>
<dbReference type="Pfam" id="PF02298">
    <property type="entry name" value="Cu_bind_like"/>
    <property type="match status" value="1"/>
</dbReference>
<keyword evidence="2" id="KW-0813">Transport</keyword>
<dbReference type="GO" id="GO:0009055">
    <property type="term" value="F:electron transfer activity"/>
    <property type="evidence" value="ECO:0007669"/>
    <property type="project" value="InterPro"/>
</dbReference>
<dbReference type="GO" id="GO:0046872">
    <property type="term" value="F:metal ion binding"/>
    <property type="evidence" value="ECO:0007669"/>
    <property type="project" value="UniProtKB-KW"/>
</dbReference>
<reference evidence="14" key="1">
    <citation type="submission" date="2015-04" db="UniProtKB">
        <authorList>
            <consortium name="EnsemblPlants"/>
        </authorList>
    </citation>
    <scope>IDENTIFICATION</scope>
</reference>
<proteinExistence type="predicted"/>
<sequence>MASKQMLAVAAAAVALAVLLPARGAAATEHMVGDGNGWILGFDYVAWAATKQFRVGDTLVFRYKGTNHTVVEVGGEDFKACNKTASANEWSSGEDRVALDKEGRRWFFCGVGDHCAKNMKLKITVLAAGAPAPGAPAAPPPPSSPAGKARARVAHAAAAAAVTAAAAAMLAL</sequence>
<keyword evidence="6" id="KW-0249">Electron transport</keyword>
<accession>A0A0D9ZE88</accession>
<evidence type="ECO:0000256" key="2">
    <source>
        <dbReference type="ARBA" id="ARBA00022448"/>
    </source>
</evidence>
<evidence type="ECO:0000256" key="8">
    <source>
        <dbReference type="ARBA" id="ARBA00023008"/>
    </source>
</evidence>
<name>A0A0D9ZE88_9ORYZ</name>
<reference evidence="14" key="2">
    <citation type="submission" date="2018-05" db="EMBL/GenBank/DDBJ databases">
        <title>OgluRS3 (Oryza glumaepatula Reference Sequence Version 3).</title>
        <authorList>
            <person name="Zhang J."/>
            <person name="Kudrna D."/>
            <person name="Lee S."/>
            <person name="Talag J."/>
            <person name="Welchert J."/>
            <person name="Wing R.A."/>
        </authorList>
    </citation>
    <scope>NUCLEOTIDE SEQUENCE [LARGE SCALE GENOMIC DNA]</scope>
</reference>
<dbReference type="GO" id="GO:0009610">
    <property type="term" value="P:response to symbiotic fungus"/>
    <property type="evidence" value="ECO:0007669"/>
    <property type="project" value="UniProtKB-ARBA"/>
</dbReference>
<evidence type="ECO:0000256" key="7">
    <source>
        <dbReference type="ARBA" id="ARBA00022989"/>
    </source>
</evidence>
<dbReference type="GO" id="GO:0005886">
    <property type="term" value="C:plasma membrane"/>
    <property type="evidence" value="ECO:0007669"/>
    <property type="project" value="TreeGrafter"/>
</dbReference>
<dbReference type="Proteomes" id="UP000026961">
    <property type="component" value="Chromosome 3"/>
</dbReference>
<evidence type="ECO:0000256" key="12">
    <source>
        <dbReference type="SAM" id="SignalP"/>
    </source>
</evidence>
<comment type="subcellular location">
    <subcellularLocation>
        <location evidence="1">Membrane</location>
        <topology evidence="1">Single-pass type I membrane protein</topology>
    </subcellularLocation>
</comment>
<dbReference type="InterPro" id="IPR003245">
    <property type="entry name" value="Phytocyanin_dom"/>
</dbReference>
<evidence type="ECO:0000259" key="13">
    <source>
        <dbReference type="PROSITE" id="PS51485"/>
    </source>
</evidence>
<dbReference type="FunFam" id="2.60.40.420:FF:000067">
    <property type="entry name" value="Cupredoxin superfamily protein"/>
    <property type="match status" value="1"/>
</dbReference>
<dbReference type="eggNOG" id="ENOG502S3NY">
    <property type="taxonomic scope" value="Eukaryota"/>
</dbReference>
<dbReference type="CDD" id="cd04216">
    <property type="entry name" value="Phytocyanin"/>
    <property type="match status" value="1"/>
</dbReference>
<evidence type="ECO:0000256" key="4">
    <source>
        <dbReference type="ARBA" id="ARBA00022723"/>
    </source>
</evidence>
<dbReference type="AlphaFoldDB" id="A0A0D9ZE88"/>
<evidence type="ECO:0000256" key="10">
    <source>
        <dbReference type="ARBA" id="ARBA00023157"/>
    </source>
</evidence>
<keyword evidence="11" id="KW-0325">Glycoprotein</keyword>
<dbReference type="PROSITE" id="PS51485">
    <property type="entry name" value="PHYTOCYANIN"/>
    <property type="match status" value="1"/>
</dbReference>
<keyword evidence="5 12" id="KW-0732">Signal</keyword>
<dbReference type="InterPro" id="IPR039391">
    <property type="entry name" value="Phytocyanin-like"/>
</dbReference>
<evidence type="ECO:0000256" key="11">
    <source>
        <dbReference type="ARBA" id="ARBA00023180"/>
    </source>
</evidence>
<dbReference type="SUPFAM" id="SSF49503">
    <property type="entry name" value="Cupredoxins"/>
    <property type="match status" value="1"/>
</dbReference>
<keyword evidence="15" id="KW-1185">Reference proteome</keyword>
<organism evidence="14">
    <name type="scientific">Oryza glumipatula</name>
    <dbReference type="NCBI Taxonomy" id="40148"/>
    <lineage>
        <taxon>Eukaryota</taxon>
        <taxon>Viridiplantae</taxon>
        <taxon>Streptophyta</taxon>
        <taxon>Embryophyta</taxon>
        <taxon>Tracheophyta</taxon>
        <taxon>Spermatophyta</taxon>
        <taxon>Magnoliopsida</taxon>
        <taxon>Liliopsida</taxon>
        <taxon>Poales</taxon>
        <taxon>Poaceae</taxon>
        <taxon>BOP clade</taxon>
        <taxon>Oryzoideae</taxon>
        <taxon>Oryzeae</taxon>
        <taxon>Oryzinae</taxon>
        <taxon>Oryza</taxon>
    </lineage>
</organism>
<evidence type="ECO:0000313" key="14">
    <source>
        <dbReference type="EnsemblPlants" id="OGLUM03G36670.1"/>
    </source>
</evidence>
<keyword evidence="9" id="KW-0472">Membrane</keyword>
<dbReference type="Gene3D" id="2.60.40.420">
    <property type="entry name" value="Cupredoxins - blue copper proteins"/>
    <property type="match status" value="1"/>
</dbReference>
<protein>
    <recommendedName>
        <fullName evidence="13">Phytocyanin domain-containing protein</fullName>
    </recommendedName>
</protein>
<evidence type="ECO:0000313" key="15">
    <source>
        <dbReference type="Proteomes" id="UP000026961"/>
    </source>
</evidence>